<gene>
    <name evidence="2" type="ORF">EVOR1521_LOCUS4105</name>
</gene>
<comment type="caution">
    <text evidence="2">The sequence shown here is derived from an EMBL/GenBank/DDBJ whole genome shotgun (WGS) entry which is preliminary data.</text>
</comment>
<name>A0AA36HSM0_9DINO</name>
<keyword evidence="3" id="KW-1185">Reference proteome</keyword>
<proteinExistence type="predicted"/>
<feature type="region of interest" description="Disordered" evidence="1">
    <location>
        <begin position="119"/>
        <end position="146"/>
    </location>
</feature>
<evidence type="ECO:0000313" key="3">
    <source>
        <dbReference type="Proteomes" id="UP001178507"/>
    </source>
</evidence>
<evidence type="ECO:0000256" key="1">
    <source>
        <dbReference type="SAM" id="MobiDB-lite"/>
    </source>
</evidence>
<organism evidence="2 3">
    <name type="scientific">Effrenium voratum</name>
    <dbReference type="NCBI Taxonomy" id="2562239"/>
    <lineage>
        <taxon>Eukaryota</taxon>
        <taxon>Sar</taxon>
        <taxon>Alveolata</taxon>
        <taxon>Dinophyceae</taxon>
        <taxon>Suessiales</taxon>
        <taxon>Symbiodiniaceae</taxon>
        <taxon>Effrenium</taxon>
    </lineage>
</organism>
<dbReference type="EMBL" id="CAUJNA010000264">
    <property type="protein sequence ID" value="CAJ1374585.1"/>
    <property type="molecule type" value="Genomic_DNA"/>
</dbReference>
<reference evidence="2" key="1">
    <citation type="submission" date="2023-08" db="EMBL/GenBank/DDBJ databases">
        <authorList>
            <person name="Chen Y."/>
            <person name="Shah S."/>
            <person name="Dougan E. K."/>
            <person name="Thang M."/>
            <person name="Chan C."/>
        </authorList>
    </citation>
    <scope>NUCLEOTIDE SEQUENCE</scope>
</reference>
<dbReference type="AlphaFoldDB" id="A0AA36HSM0"/>
<evidence type="ECO:0000313" key="2">
    <source>
        <dbReference type="EMBL" id="CAJ1374585.1"/>
    </source>
</evidence>
<dbReference type="Proteomes" id="UP001178507">
    <property type="component" value="Unassembled WGS sequence"/>
</dbReference>
<feature type="compositionally biased region" description="Low complexity" evidence="1">
    <location>
        <begin position="119"/>
        <end position="135"/>
    </location>
</feature>
<accession>A0AA36HSM0</accession>
<protein>
    <submittedName>
        <fullName evidence="2">Uncharacterized protein</fullName>
    </submittedName>
</protein>
<sequence>MNAEWRCQNCGRSPYSISHPGTPAQEPLRRTFPIESALPEKAADLAKMHQECLKRLSAMSGHQDGSCGICNESERCNCEEVFRDLESSLHRWQSLLQRWSNRTSAWCIEARRVLQSEAAPSTQAAQTAPAASEPSCSGTEPPCMEY</sequence>